<reference evidence="2 3" key="1">
    <citation type="submission" date="2019-11" db="EMBL/GenBank/DDBJ databases">
        <title>Genome sequences of 17 halophilic strains isolated from different environments.</title>
        <authorList>
            <person name="Furrow R.E."/>
        </authorList>
    </citation>
    <scope>NUCLEOTIDE SEQUENCE [LARGE SCALE GENOMIC DNA]</scope>
    <source>
        <strain evidence="2 3">22511_23_Filter</strain>
    </source>
</reference>
<evidence type="ECO:0000313" key="2">
    <source>
        <dbReference type="EMBL" id="MYL18811.1"/>
    </source>
</evidence>
<accession>A0A845DMG6</accession>
<dbReference type="EMBL" id="WMET01000001">
    <property type="protein sequence ID" value="MYL18811.1"/>
    <property type="molecule type" value="Genomic_DNA"/>
</dbReference>
<evidence type="ECO:0000313" key="3">
    <source>
        <dbReference type="Proteomes" id="UP000460949"/>
    </source>
</evidence>
<dbReference type="AlphaFoldDB" id="A0A845DMG6"/>
<feature type="compositionally biased region" description="Basic and acidic residues" evidence="1">
    <location>
        <begin position="26"/>
        <end position="35"/>
    </location>
</feature>
<name>A0A845DMG6_9BACI</name>
<protein>
    <submittedName>
        <fullName evidence="2">Uncharacterized protein</fullName>
    </submittedName>
</protein>
<comment type="caution">
    <text evidence="2">The sequence shown here is derived from an EMBL/GenBank/DDBJ whole genome shotgun (WGS) entry which is preliminary data.</text>
</comment>
<dbReference type="RefSeq" id="WP_160835253.1">
    <property type="nucleotide sequence ID" value="NZ_WMET01000001.1"/>
</dbReference>
<dbReference type="Proteomes" id="UP000460949">
    <property type="component" value="Unassembled WGS sequence"/>
</dbReference>
<gene>
    <name evidence="2" type="ORF">GLW04_02850</name>
</gene>
<evidence type="ECO:0000256" key="1">
    <source>
        <dbReference type="SAM" id="MobiDB-lite"/>
    </source>
</evidence>
<feature type="region of interest" description="Disordered" evidence="1">
    <location>
        <begin position="26"/>
        <end position="49"/>
    </location>
</feature>
<sequence length="49" mass="5780">MAEKKKGLRGWFSKSDKNCCHVDIEEVEEKETKENDSEEVHEENRQENG</sequence>
<proteinExistence type="predicted"/>
<organism evidence="2 3">
    <name type="scientific">Halobacillus litoralis</name>
    <dbReference type="NCBI Taxonomy" id="45668"/>
    <lineage>
        <taxon>Bacteria</taxon>
        <taxon>Bacillati</taxon>
        <taxon>Bacillota</taxon>
        <taxon>Bacilli</taxon>
        <taxon>Bacillales</taxon>
        <taxon>Bacillaceae</taxon>
        <taxon>Halobacillus</taxon>
    </lineage>
</organism>